<proteinExistence type="predicted"/>
<sequence length="148" mass="16458">MSRPVCRLVPVVALCRHWPLKSCQGSPVLSFASPRSASAQRCRLSQYEAAPVELGPGHSRLTLCPHEGRRGPERPLSVRIRCRRLSLLPPRSRRGATCTARRPGLSAVSVDLAQLPQVQTSTQRLRDPVLRAGRLEQTSSIFWHQGCY</sequence>
<evidence type="ECO:0000313" key="1">
    <source>
        <dbReference type="EMBL" id="KAJ1111797.1"/>
    </source>
</evidence>
<dbReference type="Proteomes" id="UP001066276">
    <property type="component" value="Chromosome 8"/>
</dbReference>
<comment type="caution">
    <text evidence="1">The sequence shown here is derived from an EMBL/GenBank/DDBJ whole genome shotgun (WGS) entry which is preliminary data.</text>
</comment>
<dbReference type="EMBL" id="JANPWB010000012">
    <property type="protein sequence ID" value="KAJ1111797.1"/>
    <property type="molecule type" value="Genomic_DNA"/>
</dbReference>
<protein>
    <submittedName>
        <fullName evidence="1">Uncharacterized protein</fullName>
    </submittedName>
</protein>
<reference evidence="1" key="1">
    <citation type="journal article" date="2022" name="bioRxiv">
        <title>Sequencing and chromosome-scale assembly of the giantPleurodeles waltlgenome.</title>
        <authorList>
            <person name="Brown T."/>
            <person name="Elewa A."/>
            <person name="Iarovenko S."/>
            <person name="Subramanian E."/>
            <person name="Araus A.J."/>
            <person name="Petzold A."/>
            <person name="Susuki M."/>
            <person name="Suzuki K.-i.T."/>
            <person name="Hayashi T."/>
            <person name="Toyoda A."/>
            <person name="Oliveira C."/>
            <person name="Osipova E."/>
            <person name="Leigh N.D."/>
            <person name="Simon A."/>
            <person name="Yun M.H."/>
        </authorList>
    </citation>
    <scope>NUCLEOTIDE SEQUENCE</scope>
    <source>
        <strain evidence="1">20211129_DDA</strain>
        <tissue evidence="1">Liver</tissue>
    </source>
</reference>
<gene>
    <name evidence="1" type="ORF">NDU88_000070</name>
</gene>
<name>A0AAV7NB36_PLEWA</name>
<dbReference type="AlphaFoldDB" id="A0AAV7NB36"/>
<keyword evidence="2" id="KW-1185">Reference proteome</keyword>
<evidence type="ECO:0000313" key="2">
    <source>
        <dbReference type="Proteomes" id="UP001066276"/>
    </source>
</evidence>
<accession>A0AAV7NB36</accession>
<organism evidence="1 2">
    <name type="scientific">Pleurodeles waltl</name>
    <name type="common">Iberian ribbed newt</name>
    <dbReference type="NCBI Taxonomy" id="8319"/>
    <lineage>
        <taxon>Eukaryota</taxon>
        <taxon>Metazoa</taxon>
        <taxon>Chordata</taxon>
        <taxon>Craniata</taxon>
        <taxon>Vertebrata</taxon>
        <taxon>Euteleostomi</taxon>
        <taxon>Amphibia</taxon>
        <taxon>Batrachia</taxon>
        <taxon>Caudata</taxon>
        <taxon>Salamandroidea</taxon>
        <taxon>Salamandridae</taxon>
        <taxon>Pleurodelinae</taxon>
        <taxon>Pleurodeles</taxon>
    </lineage>
</organism>